<dbReference type="Proteomes" id="UP000006804">
    <property type="component" value="Chromosome"/>
</dbReference>
<dbReference type="EMBL" id="CP002351">
    <property type="protein sequence ID" value="AEH51521.1"/>
    <property type="molecule type" value="Genomic_DNA"/>
</dbReference>
<dbReference type="RefSeq" id="WP_013932735.1">
    <property type="nucleotide sequence ID" value="NC_015707.1"/>
</dbReference>
<dbReference type="PROSITE" id="PS50887">
    <property type="entry name" value="GGDEF"/>
    <property type="match status" value="1"/>
</dbReference>
<dbReference type="STRING" id="688269.Theth_1464"/>
<dbReference type="KEGG" id="tta:Theth_1464"/>
<evidence type="ECO:0000313" key="3">
    <source>
        <dbReference type="EMBL" id="AEH51521.1"/>
    </source>
</evidence>
<proteinExistence type="predicted"/>
<evidence type="ECO:0000313" key="4">
    <source>
        <dbReference type="Proteomes" id="UP000006804"/>
    </source>
</evidence>
<gene>
    <name evidence="3" type="ORF">Theth_1464</name>
</gene>
<dbReference type="Gene3D" id="3.30.70.270">
    <property type="match status" value="1"/>
</dbReference>
<evidence type="ECO:0000256" key="1">
    <source>
        <dbReference type="SAM" id="Coils"/>
    </source>
</evidence>
<dbReference type="InterPro" id="IPR000160">
    <property type="entry name" value="GGDEF_dom"/>
</dbReference>
<protein>
    <submittedName>
        <fullName evidence="3">GGDEF domain containing protein</fullName>
    </submittedName>
</protein>
<accession>F7YUW1</accession>
<feature type="domain" description="GGDEF" evidence="2">
    <location>
        <begin position="87"/>
        <end position="190"/>
    </location>
</feature>
<dbReference type="eggNOG" id="COG3706">
    <property type="taxonomic scope" value="Bacteria"/>
</dbReference>
<reference evidence="3 4" key="1">
    <citation type="submission" date="2010-11" db="EMBL/GenBank/DDBJ databases">
        <title>The complete genome of Thermotoga thermarum DSM 5069.</title>
        <authorList>
            <consortium name="US DOE Joint Genome Institute (JGI-PGF)"/>
            <person name="Lucas S."/>
            <person name="Copeland A."/>
            <person name="Lapidus A."/>
            <person name="Bruce D."/>
            <person name="Goodwin L."/>
            <person name="Pitluck S."/>
            <person name="Kyrpides N."/>
            <person name="Mavromatis K."/>
            <person name="Ivanova N."/>
            <person name="Zeytun A."/>
            <person name="Brettin T."/>
            <person name="Detter J.C."/>
            <person name="Tapia R."/>
            <person name="Han C."/>
            <person name="Land M."/>
            <person name="Hauser L."/>
            <person name="Markowitz V."/>
            <person name="Cheng J.-F."/>
            <person name="Hugenholtz P."/>
            <person name="Woyke T."/>
            <person name="Wu D."/>
            <person name="Spring S."/>
            <person name="Schroeder M."/>
            <person name="Brambilla E."/>
            <person name="Klenk H.-P."/>
            <person name="Eisen J.A."/>
        </authorList>
    </citation>
    <scope>NUCLEOTIDE SEQUENCE [LARGE SCALE GENOMIC DNA]</scope>
    <source>
        <strain evidence="3 4">DSM 5069</strain>
    </source>
</reference>
<dbReference type="SUPFAM" id="SSF55073">
    <property type="entry name" value="Nucleotide cyclase"/>
    <property type="match status" value="1"/>
</dbReference>
<dbReference type="InterPro" id="IPR029787">
    <property type="entry name" value="Nucleotide_cyclase"/>
</dbReference>
<dbReference type="PATRIC" id="fig|688269.3.peg.1514"/>
<dbReference type="HOGENOM" id="CLU_1427385_0_0_0"/>
<organism evidence="3 4">
    <name type="scientific">Pseudothermotoga thermarum DSM 5069</name>
    <dbReference type="NCBI Taxonomy" id="688269"/>
    <lineage>
        <taxon>Bacteria</taxon>
        <taxon>Thermotogati</taxon>
        <taxon>Thermotogota</taxon>
        <taxon>Thermotogae</taxon>
        <taxon>Thermotogales</taxon>
        <taxon>Thermotogaceae</taxon>
        <taxon>Pseudothermotoga</taxon>
    </lineage>
</organism>
<evidence type="ECO:0000259" key="2">
    <source>
        <dbReference type="PROSITE" id="PS50887"/>
    </source>
</evidence>
<dbReference type="Pfam" id="PF00990">
    <property type="entry name" value="GGDEF"/>
    <property type="match status" value="1"/>
</dbReference>
<keyword evidence="4" id="KW-1185">Reference proteome</keyword>
<dbReference type="AlphaFoldDB" id="F7YUW1"/>
<name>F7YUW1_9THEM</name>
<keyword evidence="1" id="KW-0175">Coiled coil</keyword>
<sequence length="190" mass="22363">MDEREELLKKIRILEEQIEYYKAREAQMEQMLAEYNALVKKQFELYDDFVKDIGTSRIIDSLTRTYNMEHMSKLISYYHQKAFEENRSYAVILVRLVDKNNDFEKHLIQLGKFLKSIVRVPMDSVGRFSDDTFIVLLTEITKENALKVAERIKNGCVSAVPCHVKVACRVYPDDEQNLENMIESLRQEIA</sequence>
<dbReference type="InterPro" id="IPR043128">
    <property type="entry name" value="Rev_trsase/Diguanyl_cyclase"/>
</dbReference>
<feature type="coiled-coil region" evidence="1">
    <location>
        <begin position="4"/>
        <end position="41"/>
    </location>
</feature>